<evidence type="ECO:0000313" key="2">
    <source>
        <dbReference type="EMBL" id="NEU66353.1"/>
    </source>
</evidence>
<keyword evidence="1" id="KW-1133">Transmembrane helix</keyword>
<comment type="caution">
    <text evidence="2">The sequence shown here is derived from an EMBL/GenBank/DDBJ whole genome shotgun (WGS) entry which is preliminary data.</text>
</comment>
<evidence type="ECO:0000256" key="1">
    <source>
        <dbReference type="SAM" id="Phobius"/>
    </source>
</evidence>
<dbReference type="AlphaFoldDB" id="A0A6M0IH42"/>
<keyword evidence="1" id="KW-0812">Transmembrane</keyword>
<dbReference type="Proteomes" id="UP000477386">
    <property type="component" value="Unassembled WGS sequence"/>
</dbReference>
<keyword evidence="3" id="KW-1185">Reference proteome</keyword>
<gene>
    <name evidence="2" type="ORF">GK091_05625</name>
</gene>
<feature type="transmembrane region" description="Helical" evidence="1">
    <location>
        <begin position="157"/>
        <end position="179"/>
    </location>
</feature>
<name>A0A6M0IH42_9BACT</name>
<proteinExistence type="predicted"/>
<protein>
    <submittedName>
        <fullName evidence="2">Uncharacterized protein</fullName>
    </submittedName>
</protein>
<keyword evidence="1" id="KW-0472">Membrane</keyword>
<dbReference type="RefSeq" id="WP_164035622.1">
    <property type="nucleotide sequence ID" value="NZ_JAAGNZ010000001.1"/>
</dbReference>
<dbReference type="EMBL" id="JAAGNZ010000001">
    <property type="protein sequence ID" value="NEU66353.1"/>
    <property type="molecule type" value="Genomic_DNA"/>
</dbReference>
<dbReference type="PROSITE" id="PS51257">
    <property type="entry name" value="PROKAR_LIPOPROTEIN"/>
    <property type="match status" value="1"/>
</dbReference>
<feature type="transmembrane region" description="Helical" evidence="1">
    <location>
        <begin position="185"/>
        <end position="204"/>
    </location>
</feature>
<evidence type="ECO:0000313" key="3">
    <source>
        <dbReference type="Proteomes" id="UP000477386"/>
    </source>
</evidence>
<sequence>MKIMTKHIYAALIGATILSSCSRPVAYFQRGPVENYHAPKTEAATVAAVTTPTPSPEVSLPVADAATSVVAPTEQVDQAKQTVNQIEAYVRNDSKLASNNKLTKRIERVKSLLNSAVTKTSSASTTNVASKKMTLLERVAVKRIDKRIKNKLAPDQTMAKSMFTIGIIVAAAGLVLLLIGNGFGAALGGIALVVGLVLIILDLVQS</sequence>
<accession>A0A6M0IH42</accession>
<organism evidence="2 3">
    <name type="scientific">Spirosoma agri</name>
    <dbReference type="NCBI Taxonomy" id="1987381"/>
    <lineage>
        <taxon>Bacteria</taxon>
        <taxon>Pseudomonadati</taxon>
        <taxon>Bacteroidota</taxon>
        <taxon>Cytophagia</taxon>
        <taxon>Cytophagales</taxon>
        <taxon>Cytophagaceae</taxon>
        <taxon>Spirosoma</taxon>
    </lineage>
</organism>
<reference evidence="2 3" key="1">
    <citation type="submission" date="2020-02" db="EMBL/GenBank/DDBJ databases">
        <title>Draft genome sequence of two Spirosoma agri KCTC 52727 and Spirosoma terrae KCTC 52035.</title>
        <authorList>
            <person name="Rojas J."/>
            <person name="Ambika Manirajan B."/>
            <person name="Ratering S."/>
            <person name="Suarez C."/>
            <person name="Schnell S."/>
        </authorList>
    </citation>
    <scope>NUCLEOTIDE SEQUENCE [LARGE SCALE GENOMIC DNA]</scope>
    <source>
        <strain evidence="2 3">KCTC 52727</strain>
    </source>
</reference>